<organism evidence="5 6">
    <name type="scientific">Gemmobacter caeni</name>
    <dbReference type="NCBI Taxonomy" id="589035"/>
    <lineage>
        <taxon>Bacteria</taxon>
        <taxon>Pseudomonadati</taxon>
        <taxon>Pseudomonadota</taxon>
        <taxon>Alphaproteobacteria</taxon>
        <taxon>Rhodobacterales</taxon>
        <taxon>Paracoccaceae</taxon>
        <taxon>Gemmobacter</taxon>
    </lineage>
</organism>
<dbReference type="InterPro" id="IPR000524">
    <property type="entry name" value="Tscrpt_reg_HTH_GntR"/>
</dbReference>
<dbReference type="SUPFAM" id="SSF48008">
    <property type="entry name" value="GntR ligand-binding domain-like"/>
    <property type="match status" value="1"/>
</dbReference>
<dbReference type="SUPFAM" id="SSF46785">
    <property type="entry name" value="Winged helix' DNA-binding domain"/>
    <property type="match status" value="1"/>
</dbReference>
<evidence type="ECO:0000256" key="1">
    <source>
        <dbReference type="ARBA" id="ARBA00023015"/>
    </source>
</evidence>
<dbReference type="InterPro" id="IPR036390">
    <property type="entry name" value="WH_DNA-bd_sf"/>
</dbReference>
<keyword evidence="1" id="KW-0805">Transcription regulation</keyword>
<dbReference type="PANTHER" id="PTHR43537:SF20">
    <property type="entry name" value="HTH-TYPE TRANSCRIPTIONAL REPRESSOR GLAR"/>
    <property type="match status" value="1"/>
</dbReference>
<dbReference type="SMART" id="SM00345">
    <property type="entry name" value="HTH_GNTR"/>
    <property type="match status" value="1"/>
</dbReference>
<keyword evidence="2 5" id="KW-0238">DNA-binding</keyword>
<accession>A0A2T6ASM2</accession>
<dbReference type="InterPro" id="IPR008920">
    <property type="entry name" value="TF_FadR/GntR_C"/>
</dbReference>
<comment type="caution">
    <text evidence="5">The sequence shown here is derived from an EMBL/GenBank/DDBJ whole genome shotgun (WGS) entry which is preliminary data.</text>
</comment>
<dbReference type="EMBL" id="QBKP01000015">
    <property type="protein sequence ID" value="PTX46809.1"/>
    <property type="molecule type" value="Genomic_DNA"/>
</dbReference>
<evidence type="ECO:0000313" key="6">
    <source>
        <dbReference type="Proteomes" id="UP000244224"/>
    </source>
</evidence>
<sequence length="210" mass="22865">MTLADTAYDSLRRDIMRGHLPPGQPLRLEALRARYDMGFSPLREALNRLQSERLVVSASMKGFIVAPLSLPEMWEAIEARVLVETEALRLSILRGDDAWEAGVVAALHALGLAAARGEPETLEARHAEFHLSLIVACGSGWLLDFARKLSAATERYRAPVLAGDTAPRDVQGEHAALAEAALARRAEEAPALLAAHYRRTGERIAARMAA</sequence>
<dbReference type="Pfam" id="PF07729">
    <property type="entry name" value="FCD"/>
    <property type="match status" value="1"/>
</dbReference>
<dbReference type="PANTHER" id="PTHR43537">
    <property type="entry name" value="TRANSCRIPTIONAL REGULATOR, GNTR FAMILY"/>
    <property type="match status" value="1"/>
</dbReference>
<evidence type="ECO:0000313" key="5">
    <source>
        <dbReference type="EMBL" id="PTX46809.1"/>
    </source>
</evidence>
<evidence type="ECO:0000256" key="3">
    <source>
        <dbReference type="ARBA" id="ARBA00023163"/>
    </source>
</evidence>
<dbReference type="Pfam" id="PF00392">
    <property type="entry name" value="GntR"/>
    <property type="match status" value="1"/>
</dbReference>
<name>A0A2T6ASM2_9RHOB</name>
<dbReference type="InterPro" id="IPR036388">
    <property type="entry name" value="WH-like_DNA-bd_sf"/>
</dbReference>
<dbReference type="Gene3D" id="1.10.10.10">
    <property type="entry name" value="Winged helix-like DNA-binding domain superfamily/Winged helix DNA-binding domain"/>
    <property type="match status" value="1"/>
</dbReference>
<dbReference type="AlphaFoldDB" id="A0A2T6ASM2"/>
<dbReference type="SMART" id="SM00895">
    <property type="entry name" value="FCD"/>
    <property type="match status" value="1"/>
</dbReference>
<feature type="domain" description="HTH gntR-type" evidence="4">
    <location>
        <begin position="1"/>
        <end position="68"/>
    </location>
</feature>
<dbReference type="Proteomes" id="UP000244224">
    <property type="component" value="Unassembled WGS sequence"/>
</dbReference>
<gene>
    <name evidence="5" type="ORF">C8N34_11564</name>
</gene>
<dbReference type="GO" id="GO:0003700">
    <property type="term" value="F:DNA-binding transcription factor activity"/>
    <property type="evidence" value="ECO:0007669"/>
    <property type="project" value="InterPro"/>
</dbReference>
<keyword evidence="3" id="KW-0804">Transcription</keyword>
<evidence type="ECO:0000256" key="2">
    <source>
        <dbReference type="ARBA" id="ARBA00023125"/>
    </source>
</evidence>
<dbReference type="Gene3D" id="1.20.120.530">
    <property type="entry name" value="GntR ligand-binding domain-like"/>
    <property type="match status" value="1"/>
</dbReference>
<keyword evidence="6" id="KW-1185">Reference proteome</keyword>
<protein>
    <submittedName>
        <fullName evidence="5">DNA-binding GntR family transcriptional regulator</fullName>
    </submittedName>
</protein>
<dbReference type="PROSITE" id="PS50949">
    <property type="entry name" value="HTH_GNTR"/>
    <property type="match status" value="1"/>
</dbReference>
<dbReference type="GO" id="GO:0003677">
    <property type="term" value="F:DNA binding"/>
    <property type="evidence" value="ECO:0007669"/>
    <property type="project" value="UniProtKB-KW"/>
</dbReference>
<dbReference type="OrthoDB" id="8638122at2"/>
<proteinExistence type="predicted"/>
<evidence type="ECO:0000259" key="4">
    <source>
        <dbReference type="PROSITE" id="PS50949"/>
    </source>
</evidence>
<dbReference type="RefSeq" id="WP_108130140.1">
    <property type="nucleotide sequence ID" value="NZ_QBKP01000015.1"/>
</dbReference>
<reference evidence="5 6" key="1">
    <citation type="submission" date="2018-04" db="EMBL/GenBank/DDBJ databases">
        <title>Genomic Encyclopedia of Archaeal and Bacterial Type Strains, Phase II (KMG-II): from individual species to whole genera.</title>
        <authorList>
            <person name="Goeker M."/>
        </authorList>
    </citation>
    <scope>NUCLEOTIDE SEQUENCE [LARGE SCALE GENOMIC DNA]</scope>
    <source>
        <strain evidence="5 6">DSM 21823</strain>
    </source>
</reference>
<dbReference type="InterPro" id="IPR011711">
    <property type="entry name" value="GntR_C"/>
</dbReference>